<proteinExistence type="predicted"/>
<feature type="region of interest" description="Disordered" evidence="1">
    <location>
        <begin position="471"/>
        <end position="503"/>
    </location>
</feature>
<gene>
    <name evidence="2" type="ORF">Pmar_PMAR027408</name>
</gene>
<dbReference type="RefSeq" id="XP_002780795.1">
    <property type="nucleotide sequence ID" value="XM_002780749.1"/>
</dbReference>
<sequence>MPMTVEFNSQQSDRDGDKDMVTAVAEAKTAQGSATIETLEIARQKELFKLRVERGRVQGRVNDVREMMKNIIVPDEGDPPEELMSLASRESLHLDRLRRIQADIDELEGAALAVALRSSHGGSSVSSKASKQLHKQSSIGLFSIKGSDGIEQDVDPNSPARASVPPRGDSAPAVLYAIPPSQSHVDVGTSMAYAPLTRSGFHSGVPCREISRAHILSSPPSGDLTVTGTAHRPQPGDGAYELRGASGPKGMDPSRLKLPKCTEALELAAHFDVCENIFVEARIGIFVGEGQGRQFRPYGDVHVSCIEAFLRTLPDGAIQNSAKRAARKLGWSWEHVRHSVIRRYGRRSAIVDELAKLLRQLKFSSPVEVDAFLEKCEAIMHALEAAYGQDRSETRRVVKHIIGTLPPRIATEVIREIKQTVGLASAMSRRMAMDCDWEILLPFVPSFDPSHAEQMSVSDIIRDVCRTIESADPSSQSADRVAYADEKKAREGNSQVATQKDGSKGKIPLDSWAKGYALVYVIRSQSSEKRLDSEAIKRELDPDIIKFIRGKKQPLALIGYTEVTKGKAAVEKSSAKQEYSIRPFQFRARSGNE</sequence>
<keyword evidence="3" id="KW-1185">Reference proteome</keyword>
<accession>C5KSH6</accession>
<reference evidence="2 3" key="1">
    <citation type="submission" date="2008-07" db="EMBL/GenBank/DDBJ databases">
        <authorList>
            <person name="El-Sayed N."/>
            <person name="Caler E."/>
            <person name="Inman J."/>
            <person name="Amedeo P."/>
            <person name="Hass B."/>
            <person name="Wortman J."/>
        </authorList>
    </citation>
    <scope>NUCLEOTIDE SEQUENCE [LARGE SCALE GENOMIC DNA]</scope>
    <source>
        <strain evidence="3">ATCC 50983 / TXsc</strain>
    </source>
</reference>
<protein>
    <submittedName>
        <fullName evidence="2">Uncharacterized protein</fullName>
    </submittedName>
</protein>
<dbReference type="OrthoDB" id="470954at2759"/>
<dbReference type="Proteomes" id="UP000007800">
    <property type="component" value="Unassembled WGS sequence"/>
</dbReference>
<dbReference type="GeneID" id="9058294"/>
<feature type="region of interest" description="Disordered" evidence="1">
    <location>
        <begin position="147"/>
        <end position="168"/>
    </location>
</feature>
<evidence type="ECO:0000256" key="1">
    <source>
        <dbReference type="SAM" id="MobiDB-lite"/>
    </source>
</evidence>
<name>C5KSH6_PERM5</name>
<organism evidence="3">
    <name type="scientific">Perkinsus marinus (strain ATCC 50983 / TXsc)</name>
    <dbReference type="NCBI Taxonomy" id="423536"/>
    <lineage>
        <taxon>Eukaryota</taxon>
        <taxon>Sar</taxon>
        <taxon>Alveolata</taxon>
        <taxon>Perkinsozoa</taxon>
        <taxon>Perkinsea</taxon>
        <taxon>Perkinsida</taxon>
        <taxon>Perkinsidae</taxon>
        <taxon>Perkinsus</taxon>
    </lineage>
</organism>
<evidence type="ECO:0000313" key="3">
    <source>
        <dbReference type="Proteomes" id="UP000007800"/>
    </source>
</evidence>
<dbReference type="AlphaFoldDB" id="C5KSH6"/>
<feature type="compositionally biased region" description="Basic and acidic residues" evidence="1">
    <location>
        <begin position="482"/>
        <end position="491"/>
    </location>
</feature>
<dbReference type="InParanoid" id="C5KSH6"/>
<dbReference type="EMBL" id="GG676038">
    <property type="protein sequence ID" value="EER12590.1"/>
    <property type="molecule type" value="Genomic_DNA"/>
</dbReference>
<evidence type="ECO:0000313" key="2">
    <source>
        <dbReference type="EMBL" id="EER12590.1"/>
    </source>
</evidence>